<reference evidence="3" key="3">
    <citation type="submission" date="2016-03" db="UniProtKB">
        <authorList>
            <consortium name="EnsemblProtists"/>
        </authorList>
    </citation>
    <scope>IDENTIFICATION</scope>
</reference>
<feature type="compositionally biased region" description="Basic and acidic residues" evidence="1">
    <location>
        <begin position="141"/>
        <end position="158"/>
    </location>
</feature>
<sequence>MASILASPRGPGSTCTPCDSSCSMAATRPPALEARKPHKWSEERRDKHGEQDRHSLALPYGQGGPDREPSKEYMLASKEYMLASKEYMLASKEYMLASKENMLAAVYPLPPPPLPPCVDHVRASQQLPRAEGVLDSAEQARVGDSRREEERGRARESEGLGQKLRACLTVQRPGNYRKVEEEEEARLALIGGRGGRGSKACADRTM</sequence>
<name>L1ILP8_GUITC</name>
<gene>
    <name evidence="2" type="ORF">GUITHDRAFT_145296</name>
</gene>
<dbReference type="KEGG" id="gtt:GUITHDRAFT_145296"/>
<dbReference type="RefSeq" id="XP_005824032.1">
    <property type="nucleotide sequence ID" value="XM_005823975.1"/>
</dbReference>
<dbReference type="EnsemblProtists" id="EKX37052">
    <property type="protein sequence ID" value="EKX37052"/>
    <property type="gene ID" value="GUITHDRAFT_145296"/>
</dbReference>
<keyword evidence="4" id="KW-1185">Reference proteome</keyword>
<evidence type="ECO:0000313" key="4">
    <source>
        <dbReference type="Proteomes" id="UP000011087"/>
    </source>
</evidence>
<dbReference type="AlphaFoldDB" id="L1ILP8"/>
<feature type="region of interest" description="Disordered" evidence="1">
    <location>
        <begin position="1"/>
        <end position="72"/>
    </location>
</feature>
<reference evidence="2 4" key="1">
    <citation type="journal article" date="2012" name="Nature">
        <title>Algal genomes reveal evolutionary mosaicism and the fate of nucleomorphs.</title>
        <authorList>
            <consortium name="DOE Joint Genome Institute"/>
            <person name="Curtis B.A."/>
            <person name="Tanifuji G."/>
            <person name="Burki F."/>
            <person name="Gruber A."/>
            <person name="Irimia M."/>
            <person name="Maruyama S."/>
            <person name="Arias M.C."/>
            <person name="Ball S.G."/>
            <person name="Gile G.H."/>
            <person name="Hirakawa Y."/>
            <person name="Hopkins J.F."/>
            <person name="Kuo A."/>
            <person name="Rensing S.A."/>
            <person name="Schmutz J."/>
            <person name="Symeonidi A."/>
            <person name="Elias M."/>
            <person name="Eveleigh R.J."/>
            <person name="Herman E.K."/>
            <person name="Klute M.J."/>
            <person name="Nakayama T."/>
            <person name="Obornik M."/>
            <person name="Reyes-Prieto A."/>
            <person name="Armbrust E.V."/>
            <person name="Aves S.J."/>
            <person name="Beiko R.G."/>
            <person name="Coutinho P."/>
            <person name="Dacks J.B."/>
            <person name="Durnford D.G."/>
            <person name="Fast N.M."/>
            <person name="Green B.R."/>
            <person name="Grisdale C.J."/>
            <person name="Hempel F."/>
            <person name="Henrissat B."/>
            <person name="Hoppner M.P."/>
            <person name="Ishida K."/>
            <person name="Kim E."/>
            <person name="Koreny L."/>
            <person name="Kroth P.G."/>
            <person name="Liu Y."/>
            <person name="Malik S.B."/>
            <person name="Maier U.G."/>
            <person name="McRose D."/>
            <person name="Mock T."/>
            <person name="Neilson J.A."/>
            <person name="Onodera N.T."/>
            <person name="Poole A.M."/>
            <person name="Pritham E.J."/>
            <person name="Richards T.A."/>
            <person name="Rocap G."/>
            <person name="Roy S.W."/>
            <person name="Sarai C."/>
            <person name="Schaack S."/>
            <person name="Shirato S."/>
            <person name="Slamovits C.H."/>
            <person name="Spencer D.F."/>
            <person name="Suzuki S."/>
            <person name="Worden A.Z."/>
            <person name="Zauner S."/>
            <person name="Barry K."/>
            <person name="Bell C."/>
            <person name="Bharti A.K."/>
            <person name="Crow J.A."/>
            <person name="Grimwood J."/>
            <person name="Kramer R."/>
            <person name="Lindquist E."/>
            <person name="Lucas S."/>
            <person name="Salamov A."/>
            <person name="McFadden G.I."/>
            <person name="Lane C.E."/>
            <person name="Keeling P.J."/>
            <person name="Gray M.W."/>
            <person name="Grigoriev I.V."/>
            <person name="Archibald J.M."/>
        </authorList>
    </citation>
    <scope>NUCLEOTIDE SEQUENCE</scope>
    <source>
        <strain evidence="2 4">CCMP2712</strain>
    </source>
</reference>
<accession>L1ILP8</accession>
<feature type="region of interest" description="Disordered" evidence="1">
    <location>
        <begin position="127"/>
        <end position="165"/>
    </location>
</feature>
<proteinExistence type="predicted"/>
<reference evidence="4" key="2">
    <citation type="submission" date="2012-11" db="EMBL/GenBank/DDBJ databases">
        <authorList>
            <person name="Kuo A."/>
            <person name="Curtis B.A."/>
            <person name="Tanifuji G."/>
            <person name="Burki F."/>
            <person name="Gruber A."/>
            <person name="Irimia M."/>
            <person name="Maruyama S."/>
            <person name="Arias M.C."/>
            <person name="Ball S.G."/>
            <person name="Gile G.H."/>
            <person name="Hirakawa Y."/>
            <person name="Hopkins J.F."/>
            <person name="Rensing S.A."/>
            <person name="Schmutz J."/>
            <person name="Symeonidi A."/>
            <person name="Elias M."/>
            <person name="Eveleigh R.J."/>
            <person name="Herman E.K."/>
            <person name="Klute M.J."/>
            <person name="Nakayama T."/>
            <person name="Obornik M."/>
            <person name="Reyes-Prieto A."/>
            <person name="Armbrust E.V."/>
            <person name="Aves S.J."/>
            <person name="Beiko R.G."/>
            <person name="Coutinho P."/>
            <person name="Dacks J.B."/>
            <person name="Durnford D.G."/>
            <person name="Fast N.M."/>
            <person name="Green B.R."/>
            <person name="Grisdale C."/>
            <person name="Hempe F."/>
            <person name="Henrissat B."/>
            <person name="Hoppner M.P."/>
            <person name="Ishida K.-I."/>
            <person name="Kim E."/>
            <person name="Koreny L."/>
            <person name="Kroth P.G."/>
            <person name="Liu Y."/>
            <person name="Malik S.-B."/>
            <person name="Maier U.G."/>
            <person name="McRose D."/>
            <person name="Mock T."/>
            <person name="Neilson J.A."/>
            <person name="Onodera N.T."/>
            <person name="Poole A.M."/>
            <person name="Pritham E.J."/>
            <person name="Richards T.A."/>
            <person name="Rocap G."/>
            <person name="Roy S.W."/>
            <person name="Sarai C."/>
            <person name="Schaack S."/>
            <person name="Shirato S."/>
            <person name="Slamovits C.H."/>
            <person name="Spencer D.F."/>
            <person name="Suzuki S."/>
            <person name="Worden A.Z."/>
            <person name="Zauner S."/>
            <person name="Barry K."/>
            <person name="Bell C."/>
            <person name="Bharti A.K."/>
            <person name="Crow J.A."/>
            <person name="Grimwood J."/>
            <person name="Kramer R."/>
            <person name="Lindquist E."/>
            <person name="Lucas S."/>
            <person name="Salamov A."/>
            <person name="McFadden G.I."/>
            <person name="Lane C.E."/>
            <person name="Keeling P.J."/>
            <person name="Gray M.W."/>
            <person name="Grigoriev I.V."/>
            <person name="Archibald J.M."/>
        </authorList>
    </citation>
    <scope>NUCLEOTIDE SEQUENCE</scope>
    <source>
        <strain evidence="4">CCMP2712</strain>
    </source>
</reference>
<dbReference type="GeneID" id="17293814"/>
<organism evidence="2">
    <name type="scientific">Guillardia theta (strain CCMP2712)</name>
    <name type="common">Cryptophyte</name>
    <dbReference type="NCBI Taxonomy" id="905079"/>
    <lineage>
        <taxon>Eukaryota</taxon>
        <taxon>Cryptophyceae</taxon>
        <taxon>Pyrenomonadales</taxon>
        <taxon>Geminigeraceae</taxon>
        <taxon>Guillardia</taxon>
    </lineage>
</organism>
<dbReference type="HOGENOM" id="CLU_1334085_0_0_1"/>
<feature type="compositionally biased region" description="Basic and acidic residues" evidence="1">
    <location>
        <begin position="33"/>
        <end position="55"/>
    </location>
</feature>
<evidence type="ECO:0000256" key="1">
    <source>
        <dbReference type="SAM" id="MobiDB-lite"/>
    </source>
</evidence>
<feature type="compositionally biased region" description="Polar residues" evidence="1">
    <location>
        <begin position="13"/>
        <end position="24"/>
    </location>
</feature>
<dbReference type="PaxDb" id="55529-EKX37052"/>
<evidence type="ECO:0000313" key="3">
    <source>
        <dbReference type="EnsemblProtists" id="EKX37052"/>
    </source>
</evidence>
<dbReference type="Proteomes" id="UP000011087">
    <property type="component" value="Unassembled WGS sequence"/>
</dbReference>
<evidence type="ECO:0000313" key="2">
    <source>
        <dbReference type="EMBL" id="EKX37052.1"/>
    </source>
</evidence>
<protein>
    <submittedName>
        <fullName evidence="2 3">Uncharacterized protein</fullName>
    </submittedName>
</protein>
<dbReference type="EMBL" id="JH993064">
    <property type="protein sequence ID" value="EKX37052.1"/>
    <property type="molecule type" value="Genomic_DNA"/>
</dbReference>